<proteinExistence type="predicted"/>
<sequence>MSAPRCGYCGAPTMNGTLCLKGKNGDPRCWPRLLDLLGRCDGLEADLESAIGKRGRYGEQVRGTTAPGLPINPAAVEVRGELYTALADALRGLGTPRLPVTIDGTARALLDTQDALRRSYRAPVLLGDLEALVHRAVAITDIPKGTPGVRAMICPACHRRQFLRSVGGTLECTRCGERSTVEAVRHAS</sequence>
<dbReference type="EMBL" id="CP097218">
    <property type="protein sequence ID" value="UQN29457.1"/>
    <property type="molecule type" value="Genomic_DNA"/>
</dbReference>
<dbReference type="Proteomes" id="UP001055868">
    <property type="component" value="Chromosome"/>
</dbReference>
<protein>
    <submittedName>
        <fullName evidence="1">Uncharacterized protein</fullName>
    </submittedName>
</protein>
<name>A0ABY4N4G8_9MICO</name>
<reference evidence="1" key="1">
    <citation type="submission" date="2022-05" db="EMBL/GenBank/DDBJ databases">
        <title>Genomic analysis of Brachybacterium sp. CBA3104.</title>
        <authorList>
            <person name="Roh S.W."/>
            <person name="Kim Y.B."/>
            <person name="Kim Y."/>
        </authorList>
    </citation>
    <scope>NUCLEOTIDE SEQUENCE</scope>
    <source>
        <strain evidence="1">CBA3104</strain>
    </source>
</reference>
<gene>
    <name evidence="1" type="ORF">M4486_17760</name>
</gene>
<organism evidence="1 2">
    <name type="scientific">Brachybacterium kimchii</name>
    <dbReference type="NCBI Taxonomy" id="2942909"/>
    <lineage>
        <taxon>Bacteria</taxon>
        <taxon>Bacillati</taxon>
        <taxon>Actinomycetota</taxon>
        <taxon>Actinomycetes</taxon>
        <taxon>Micrococcales</taxon>
        <taxon>Dermabacteraceae</taxon>
        <taxon>Brachybacterium</taxon>
    </lineage>
</organism>
<evidence type="ECO:0000313" key="2">
    <source>
        <dbReference type="Proteomes" id="UP001055868"/>
    </source>
</evidence>
<evidence type="ECO:0000313" key="1">
    <source>
        <dbReference type="EMBL" id="UQN29457.1"/>
    </source>
</evidence>
<accession>A0ABY4N4G8</accession>
<dbReference type="RefSeq" id="WP_249478654.1">
    <property type="nucleotide sequence ID" value="NZ_CP097218.1"/>
</dbReference>
<keyword evidence="2" id="KW-1185">Reference proteome</keyword>